<dbReference type="SUPFAM" id="SSF48452">
    <property type="entry name" value="TPR-like"/>
    <property type="match status" value="1"/>
</dbReference>
<reference evidence="1 2" key="1">
    <citation type="journal article" date="2010" name="Nat. Commun.">
        <title>The complete sequence of the smallest known nuclear genome from the microsporidian Encephalitozoon intestinalis.</title>
        <authorList>
            <person name="Corradi N."/>
            <person name="Pombert J.-F."/>
            <person name="Farinelli L."/>
            <person name="Didier E.S."/>
            <person name="Keeling P.J."/>
        </authorList>
    </citation>
    <scope>NUCLEOTIDE SEQUENCE [LARGE SCALE GENOMIC DNA]</scope>
    <source>
        <strain evidence="1 2">ATCC 50506</strain>
    </source>
</reference>
<dbReference type="GeneID" id="9699623"/>
<evidence type="ECO:0008006" key="3">
    <source>
        <dbReference type="Google" id="ProtNLM"/>
    </source>
</evidence>
<dbReference type="Gene3D" id="1.25.40.10">
    <property type="entry name" value="Tetratricopeptide repeat domain"/>
    <property type="match status" value="1"/>
</dbReference>
<evidence type="ECO:0000313" key="2">
    <source>
        <dbReference type="Proteomes" id="UP000002313"/>
    </source>
</evidence>
<proteinExistence type="predicted"/>
<dbReference type="RefSeq" id="XP_003073915.1">
    <property type="nucleotide sequence ID" value="XM_003073869.1"/>
</dbReference>
<dbReference type="InterPro" id="IPR011990">
    <property type="entry name" value="TPR-like_helical_dom_sf"/>
</dbReference>
<accession>E0SAD0</accession>
<reference evidence="1 2" key="2">
    <citation type="journal article" date="2012" name="Proc. Natl. Acad. Sci. U.S.A.">
        <title>Gain and loss of multiple functionally related, horizontally transferred genes in the reduced genomes of two microsporidian parasites.</title>
        <authorList>
            <person name="Pombert J.-F."/>
            <person name="Selman M."/>
            <person name="Burki F."/>
            <person name="Bardell F.T."/>
            <person name="Farinelli L."/>
            <person name="Solter L.F."/>
            <person name="Whitman D.W."/>
            <person name="Weiss L.M."/>
            <person name="Corradi N."/>
            <person name="Keeling P.J."/>
        </authorList>
    </citation>
    <scope>NUCLEOTIDE SEQUENCE [LARGE SCALE GENOMIC DNA]</scope>
    <source>
        <strain evidence="1 2">ATCC 50506</strain>
    </source>
</reference>
<organism evidence="1 2">
    <name type="scientific">Encephalitozoon intestinalis (strain ATCC 50506)</name>
    <name type="common">Microsporidian parasite</name>
    <name type="synonym">Septata intestinalis</name>
    <dbReference type="NCBI Taxonomy" id="876142"/>
    <lineage>
        <taxon>Eukaryota</taxon>
        <taxon>Fungi</taxon>
        <taxon>Fungi incertae sedis</taxon>
        <taxon>Microsporidia</taxon>
        <taxon>Unikaryonidae</taxon>
        <taxon>Encephalitozoon</taxon>
    </lineage>
</organism>
<dbReference type="AlphaFoldDB" id="E0SAD0"/>
<evidence type="ECO:0000313" key="1">
    <source>
        <dbReference type="EMBL" id="ADM12555.1"/>
    </source>
</evidence>
<dbReference type="HOGENOM" id="CLU_071075_0_0_1"/>
<dbReference type="EMBL" id="CP001952">
    <property type="protein sequence ID" value="ADM12555.1"/>
    <property type="molecule type" value="Genomic_DNA"/>
</dbReference>
<gene>
    <name evidence="1" type="ORF">Eint_110550</name>
</gene>
<dbReference type="Proteomes" id="UP000002313">
    <property type="component" value="Chromosome XI"/>
</dbReference>
<dbReference type="VEuPathDB" id="MicrosporidiaDB:Eint_110550"/>
<name>E0SAD0_ENCIT</name>
<dbReference type="KEGG" id="ein:Eint_110550"/>
<dbReference type="OrthoDB" id="5421607at2759"/>
<sequence length="335" mass="39260">MNLYDLVRSNSHEEISRLDHPEFNRFRAVAYINMGKFGEALKYAEKRSFERAYALYKLKKYKKALRILRYLDTEGSKVLASQCLYYLGYYNTAYKVLSEIKKDDEIVINLQAMKSLAILADKNQYTFGNKFQLRKKDDLVEFEDLTRYHFSQNESRVDFIFNLSFENLSKEETFVNFLSNQLERREMVGTIVEEQLKNVKGEDANANVLLRNQRETVEFNTGAISRFSNPLHFQKNFPGSGTPEEMMKGNECLWIEKVYNSDFGIKAEEIPLFSPKMILLRILTLCKNGRFPSKKLLGRVRNWPEVPIKRYLEVLDSETPPSKELYIGMSKDIMN</sequence>
<dbReference type="InterPro" id="IPR031545">
    <property type="entry name" value="SRP72_TPR-like"/>
</dbReference>
<protein>
    <recommendedName>
        <fullName evidence="3">Tetratricopeptide repeat protein</fullName>
    </recommendedName>
</protein>
<dbReference type="Pfam" id="PF17004">
    <property type="entry name" value="SRP_TPR_like"/>
    <property type="match status" value="1"/>
</dbReference>
<keyword evidence="2" id="KW-1185">Reference proteome</keyword>